<feature type="compositionally biased region" description="Low complexity" evidence="1">
    <location>
        <begin position="96"/>
        <end position="111"/>
    </location>
</feature>
<evidence type="ECO:0000313" key="2">
    <source>
        <dbReference type="EnsemblPlants" id="MELO3C033618.2.1"/>
    </source>
</evidence>
<proteinExistence type="predicted"/>
<sequence>MLDKLSVRRRLMRVLCHSPPKRPSHSSRHVKEKRKQMIITRWVTEARAINGDCGCGRFRREGSLIKDVFILQVLNHSTVRNLRRRRGRKKQTLTMERSSSGSENGRGRVVGTGCKAASESPRQ</sequence>
<dbReference type="AlphaFoldDB" id="A0A9I9EH12"/>
<name>A0A9I9EH12_CUCME</name>
<protein>
    <submittedName>
        <fullName evidence="2">Uncharacterized protein</fullName>
    </submittedName>
</protein>
<reference evidence="2" key="1">
    <citation type="submission" date="2023-03" db="UniProtKB">
        <authorList>
            <consortium name="EnsemblPlants"/>
        </authorList>
    </citation>
    <scope>IDENTIFICATION</scope>
</reference>
<evidence type="ECO:0000256" key="1">
    <source>
        <dbReference type="SAM" id="MobiDB-lite"/>
    </source>
</evidence>
<dbReference type="EnsemblPlants" id="MELO3C033618.2.1">
    <property type="protein sequence ID" value="MELO3C033618.2.1"/>
    <property type="gene ID" value="MELO3C033618.2"/>
</dbReference>
<accession>A0A9I9EH12</accession>
<feature type="region of interest" description="Disordered" evidence="1">
    <location>
        <begin position="82"/>
        <end position="123"/>
    </location>
</feature>
<feature type="compositionally biased region" description="Basic residues" evidence="1">
    <location>
        <begin position="82"/>
        <end position="91"/>
    </location>
</feature>
<dbReference type="Gramene" id="MELO3C033618.2.1">
    <property type="protein sequence ID" value="MELO3C033618.2.1"/>
    <property type="gene ID" value="MELO3C033618.2"/>
</dbReference>
<organism evidence="2">
    <name type="scientific">Cucumis melo</name>
    <name type="common">Muskmelon</name>
    <dbReference type="NCBI Taxonomy" id="3656"/>
    <lineage>
        <taxon>Eukaryota</taxon>
        <taxon>Viridiplantae</taxon>
        <taxon>Streptophyta</taxon>
        <taxon>Embryophyta</taxon>
        <taxon>Tracheophyta</taxon>
        <taxon>Spermatophyta</taxon>
        <taxon>Magnoliopsida</taxon>
        <taxon>eudicotyledons</taxon>
        <taxon>Gunneridae</taxon>
        <taxon>Pentapetalae</taxon>
        <taxon>rosids</taxon>
        <taxon>fabids</taxon>
        <taxon>Cucurbitales</taxon>
        <taxon>Cucurbitaceae</taxon>
        <taxon>Benincaseae</taxon>
        <taxon>Cucumis</taxon>
    </lineage>
</organism>